<dbReference type="InterPro" id="IPR008948">
    <property type="entry name" value="L-Aspartase-like"/>
</dbReference>
<evidence type="ECO:0000256" key="4">
    <source>
        <dbReference type="ARBA" id="ARBA00023239"/>
    </source>
</evidence>
<name>A0A176S7D8_9GAMM</name>
<dbReference type="InterPro" id="IPR029419">
    <property type="entry name" value="Arg_succ_lyase_C"/>
</dbReference>
<dbReference type="Proteomes" id="UP000076962">
    <property type="component" value="Unassembled WGS sequence"/>
</dbReference>
<protein>
    <recommendedName>
        <fullName evidence="1">argininosuccinate lyase</fullName>
        <ecNumber evidence="1">4.3.2.1</ecNumber>
    </recommendedName>
</protein>
<keyword evidence="3" id="KW-0028">Amino-acid biosynthesis</keyword>
<dbReference type="SUPFAM" id="SSF48557">
    <property type="entry name" value="L-aspartase-like"/>
    <property type="match status" value="1"/>
</dbReference>
<keyword evidence="7" id="KW-1185">Reference proteome</keyword>
<evidence type="ECO:0000313" key="6">
    <source>
        <dbReference type="EMBL" id="OAD23818.1"/>
    </source>
</evidence>
<dbReference type="PANTHER" id="PTHR43814:SF1">
    <property type="entry name" value="ARGININOSUCCINATE LYASE"/>
    <property type="match status" value="1"/>
</dbReference>
<dbReference type="PANTHER" id="PTHR43814">
    <property type="entry name" value="ARGININOSUCCINATE LYASE"/>
    <property type="match status" value="1"/>
</dbReference>
<evidence type="ECO:0000313" key="7">
    <source>
        <dbReference type="Proteomes" id="UP000076962"/>
    </source>
</evidence>
<comment type="caution">
    <text evidence="6">The sequence shown here is derived from an EMBL/GenBank/DDBJ whole genome shotgun (WGS) entry which is preliminary data.</text>
</comment>
<sequence>MKSQPLAYNKDNQEDKEPLFDTVDTLKGSLRVFADMIPTLQVQREQMRAAAQRGFSTATDLADYLVRKGVAFRDAHEIVGKAVRHCIDNGCELEALSLKVFQEFSPQIEDDVYEILTLDGSINARNHIGGTAPSQVRAAVERLRGRL</sequence>
<keyword evidence="4 6" id="KW-0456">Lyase</keyword>
<dbReference type="GO" id="GO:0005829">
    <property type="term" value="C:cytosol"/>
    <property type="evidence" value="ECO:0007669"/>
    <property type="project" value="TreeGrafter"/>
</dbReference>
<dbReference type="AlphaFoldDB" id="A0A176S7D8"/>
<dbReference type="EMBL" id="LUTY01000150">
    <property type="protein sequence ID" value="OAD23818.1"/>
    <property type="molecule type" value="Genomic_DNA"/>
</dbReference>
<evidence type="ECO:0000259" key="5">
    <source>
        <dbReference type="Pfam" id="PF14698"/>
    </source>
</evidence>
<accession>A0A176S7D8</accession>
<reference evidence="6 7" key="1">
    <citation type="submission" date="2016-05" db="EMBL/GenBank/DDBJ databases">
        <title>Single-cell genome of chain-forming Candidatus Thiomargarita nelsonii and comparison to other large sulfur-oxidizing bacteria.</title>
        <authorList>
            <person name="Winkel M."/>
            <person name="Salman V."/>
            <person name="Woyke T."/>
            <person name="Schulz-Vogt H."/>
            <person name="Richter M."/>
            <person name="Flood B."/>
            <person name="Bailey J."/>
            <person name="Amann R."/>
            <person name="Mussmann M."/>
        </authorList>
    </citation>
    <scope>NUCLEOTIDE SEQUENCE [LARGE SCALE GENOMIC DNA]</scope>
    <source>
        <strain evidence="6 7">THI036</strain>
    </source>
</reference>
<dbReference type="InterPro" id="IPR009049">
    <property type="entry name" value="Argininosuccinate_lyase"/>
</dbReference>
<organism evidence="6 7">
    <name type="scientific">Candidatus Thiomargarita nelsonii</name>
    <dbReference type="NCBI Taxonomy" id="1003181"/>
    <lineage>
        <taxon>Bacteria</taxon>
        <taxon>Pseudomonadati</taxon>
        <taxon>Pseudomonadota</taxon>
        <taxon>Gammaproteobacteria</taxon>
        <taxon>Thiotrichales</taxon>
        <taxon>Thiotrichaceae</taxon>
        <taxon>Thiomargarita</taxon>
    </lineage>
</organism>
<dbReference type="Gene3D" id="1.20.200.10">
    <property type="entry name" value="Fumarase/aspartase (Central domain)"/>
    <property type="match status" value="1"/>
</dbReference>
<dbReference type="GO" id="GO:0042450">
    <property type="term" value="P:L-arginine biosynthetic process via ornithine"/>
    <property type="evidence" value="ECO:0007669"/>
    <property type="project" value="InterPro"/>
</dbReference>
<evidence type="ECO:0000256" key="1">
    <source>
        <dbReference type="ARBA" id="ARBA00012338"/>
    </source>
</evidence>
<proteinExistence type="predicted"/>
<evidence type="ECO:0000256" key="2">
    <source>
        <dbReference type="ARBA" id="ARBA00022571"/>
    </source>
</evidence>
<evidence type="ECO:0000256" key="3">
    <source>
        <dbReference type="ARBA" id="ARBA00022605"/>
    </source>
</evidence>
<dbReference type="Gene3D" id="1.10.40.30">
    <property type="entry name" value="Fumarase/aspartase (C-terminal domain)"/>
    <property type="match status" value="1"/>
</dbReference>
<dbReference type="Pfam" id="PF14698">
    <property type="entry name" value="ASL_C2"/>
    <property type="match status" value="1"/>
</dbReference>
<feature type="domain" description="Argininosuccinate lyase C-terminal" evidence="5">
    <location>
        <begin position="55"/>
        <end position="123"/>
    </location>
</feature>
<dbReference type="EC" id="4.3.2.1" evidence="1"/>
<gene>
    <name evidence="6" type="ORF">THIOM_000340</name>
</gene>
<dbReference type="PATRIC" id="fig|1003181.4.peg.507"/>
<dbReference type="GO" id="GO:0004056">
    <property type="term" value="F:argininosuccinate lyase activity"/>
    <property type="evidence" value="ECO:0007669"/>
    <property type="project" value="UniProtKB-EC"/>
</dbReference>
<dbReference type="FunFam" id="1.10.40.30:FF:000001">
    <property type="entry name" value="Argininosuccinate lyase"/>
    <property type="match status" value="1"/>
</dbReference>
<keyword evidence="2" id="KW-0055">Arginine biosynthesis</keyword>